<protein>
    <submittedName>
        <fullName evidence="1">Uncharacterized protein</fullName>
    </submittedName>
</protein>
<organism evidence="1 2">
    <name type="scientific">Leifsonia soli</name>
    <dbReference type="NCBI Taxonomy" id="582665"/>
    <lineage>
        <taxon>Bacteria</taxon>
        <taxon>Bacillati</taxon>
        <taxon>Actinomycetota</taxon>
        <taxon>Actinomycetes</taxon>
        <taxon>Micrococcales</taxon>
        <taxon>Microbacteriaceae</taxon>
        <taxon>Leifsonia</taxon>
    </lineage>
</organism>
<reference evidence="1 2" key="1">
    <citation type="submission" date="2020-07" db="EMBL/GenBank/DDBJ databases">
        <title>Sequencing the genomes of 1000 actinobacteria strains.</title>
        <authorList>
            <person name="Klenk H.-P."/>
        </authorList>
    </citation>
    <scope>NUCLEOTIDE SEQUENCE [LARGE SCALE GENOMIC DNA]</scope>
    <source>
        <strain evidence="1 2">DSM 23871</strain>
    </source>
</reference>
<dbReference type="RefSeq" id="WP_172824167.1">
    <property type="nucleotide sequence ID" value="NZ_BAAAPX010000001.1"/>
</dbReference>
<dbReference type="Proteomes" id="UP000589620">
    <property type="component" value="Unassembled WGS sequence"/>
</dbReference>
<evidence type="ECO:0000313" key="1">
    <source>
        <dbReference type="EMBL" id="NYD74522.1"/>
    </source>
</evidence>
<evidence type="ECO:0000313" key="2">
    <source>
        <dbReference type="Proteomes" id="UP000589620"/>
    </source>
</evidence>
<name>A0A852T0Z7_9MICO</name>
<sequence length="57" mass="6563">MDDLHGSAAERLRQLDDLVSAGEPSNEWLTRHLRQTLSELAEAEPVVDAERDRREDY</sequence>
<comment type="caution">
    <text evidence="1">The sequence shown here is derived from an EMBL/GenBank/DDBJ whole genome shotgun (WGS) entry which is preliminary data.</text>
</comment>
<accession>A0A852T0Z7</accession>
<dbReference type="AlphaFoldDB" id="A0A852T0Z7"/>
<gene>
    <name evidence="1" type="ORF">BJ963_002041</name>
</gene>
<keyword evidence="2" id="KW-1185">Reference proteome</keyword>
<proteinExistence type="predicted"/>
<dbReference type="EMBL" id="JACCBJ010000001">
    <property type="protein sequence ID" value="NYD74522.1"/>
    <property type="molecule type" value="Genomic_DNA"/>
</dbReference>